<dbReference type="Proteomes" id="UP001595912">
    <property type="component" value="Unassembled WGS sequence"/>
</dbReference>
<accession>A0ABV9W0P5</accession>
<organism evidence="1 2">
    <name type="scientific">Dactylosporangium cerinum</name>
    <dbReference type="NCBI Taxonomy" id="1434730"/>
    <lineage>
        <taxon>Bacteria</taxon>
        <taxon>Bacillati</taxon>
        <taxon>Actinomycetota</taxon>
        <taxon>Actinomycetes</taxon>
        <taxon>Micromonosporales</taxon>
        <taxon>Micromonosporaceae</taxon>
        <taxon>Dactylosporangium</taxon>
    </lineage>
</organism>
<protein>
    <recommendedName>
        <fullName evidence="3">DUF35 domain-containing protein</fullName>
    </recommendedName>
</protein>
<keyword evidence="2" id="KW-1185">Reference proteome</keyword>
<evidence type="ECO:0000313" key="1">
    <source>
        <dbReference type="EMBL" id="MFC5001281.1"/>
    </source>
</evidence>
<dbReference type="EMBL" id="JBHSIU010000031">
    <property type="protein sequence ID" value="MFC5001281.1"/>
    <property type="molecule type" value="Genomic_DNA"/>
</dbReference>
<dbReference type="RefSeq" id="WP_380118153.1">
    <property type="nucleotide sequence ID" value="NZ_JBHSIU010000031.1"/>
</dbReference>
<comment type="caution">
    <text evidence="1">The sequence shown here is derived from an EMBL/GenBank/DDBJ whole genome shotgun (WGS) entry which is preliminary data.</text>
</comment>
<gene>
    <name evidence="1" type="ORF">ACFPIJ_26020</name>
</gene>
<sequence length="86" mass="9312">MTRYTRQEAGLAYLAVTLFIDTPEGPRYLEFQLGDEPDERASGYCMVDGPPTRFQPGDGIEVLVTMMAASVPAPGLGAGTLLFTLR</sequence>
<proteinExistence type="predicted"/>
<name>A0ABV9W0P5_9ACTN</name>
<evidence type="ECO:0000313" key="2">
    <source>
        <dbReference type="Proteomes" id="UP001595912"/>
    </source>
</evidence>
<reference evidence="2" key="1">
    <citation type="journal article" date="2019" name="Int. J. Syst. Evol. Microbiol.">
        <title>The Global Catalogue of Microorganisms (GCM) 10K type strain sequencing project: providing services to taxonomists for standard genome sequencing and annotation.</title>
        <authorList>
            <consortium name="The Broad Institute Genomics Platform"/>
            <consortium name="The Broad Institute Genome Sequencing Center for Infectious Disease"/>
            <person name="Wu L."/>
            <person name="Ma J."/>
        </authorList>
    </citation>
    <scope>NUCLEOTIDE SEQUENCE [LARGE SCALE GENOMIC DNA]</scope>
    <source>
        <strain evidence="2">CGMCC 4.7152</strain>
    </source>
</reference>
<evidence type="ECO:0008006" key="3">
    <source>
        <dbReference type="Google" id="ProtNLM"/>
    </source>
</evidence>